<organism evidence="2">
    <name type="scientific">uncultured Friedmanniella sp</name>
    <dbReference type="NCBI Taxonomy" id="335381"/>
    <lineage>
        <taxon>Bacteria</taxon>
        <taxon>Bacillati</taxon>
        <taxon>Actinomycetota</taxon>
        <taxon>Actinomycetes</taxon>
        <taxon>Propionibacteriales</taxon>
        <taxon>Nocardioidaceae</taxon>
        <taxon>Friedmanniella</taxon>
        <taxon>environmental samples</taxon>
    </lineage>
</organism>
<name>A0A6J4LTV7_9ACTN</name>
<feature type="region of interest" description="Disordered" evidence="1">
    <location>
        <begin position="1"/>
        <end position="104"/>
    </location>
</feature>
<proteinExistence type="predicted"/>
<sequence>GDGVVRRGGAGEPGRALLGAARGRSGVLADRRPQDVHPGEAAGGDGGHRVPRLRGLPRRDPGGLRGHRPGDGRRGAAGAGAAHAAADRQTSGATEPGDHPGPTL</sequence>
<dbReference type="GO" id="GO:0016874">
    <property type="term" value="F:ligase activity"/>
    <property type="evidence" value="ECO:0007669"/>
    <property type="project" value="UniProtKB-KW"/>
</dbReference>
<reference evidence="2" key="1">
    <citation type="submission" date="2020-02" db="EMBL/GenBank/DDBJ databases">
        <authorList>
            <person name="Meier V. D."/>
        </authorList>
    </citation>
    <scope>NUCLEOTIDE SEQUENCE</scope>
    <source>
        <strain evidence="2">AVDCRST_MAG48</strain>
    </source>
</reference>
<dbReference type="EMBL" id="CADCTS010000500">
    <property type="protein sequence ID" value="CAA9339768.1"/>
    <property type="molecule type" value="Genomic_DNA"/>
</dbReference>
<accession>A0A6J4LTV7</accession>
<feature type="compositionally biased region" description="Low complexity" evidence="1">
    <location>
        <begin position="79"/>
        <end position="88"/>
    </location>
</feature>
<keyword evidence="2" id="KW-0436">Ligase</keyword>
<evidence type="ECO:0000256" key="1">
    <source>
        <dbReference type="SAM" id="MobiDB-lite"/>
    </source>
</evidence>
<feature type="non-terminal residue" evidence="2">
    <location>
        <position position="104"/>
    </location>
</feature>
<feature type="non-terminal residue" evidence="2">
    <location>
        <position position="1"/>
    </location>
</feature>
<evidence type="ECO:0000313" key="2">
    <source>
        <dbReference type="EMBL" id="CAA9339768.1"/>
    </source>
</evidence>
<feature type="compositionally biased region" description="Basic and acidic residues" evidence="1">
    <location>
        <begin position="57"/>
        <end position="74"/>
    </location>
</feature>
<feature type="compositionally biased region" description="Gly residues" evidence="1">
    <location>
        <begin position="1"/>
        <end position="12"/>
    </location>
</feature>
<gene>
    <name evidence="2" type="ORF">AVDCRST_MAG48-3571</name>
</gene>
<feature type="compositionally biased region" description="Basic and acidic residues" evidence="1">
    <location>
        <begin position="29"/>
        <end position="38"/>
    </location>
</feature>
<dbReference type="AlphaFoldDB" id="A0A6J4LTV7"/>
<protein>
    <submittedName>
        <fullName evidence="2">RNA-2',3'-PO4:RNA-5'-OH ligase</fullName>
    </submittedName>
</protein>